<name>A0A1W1VS67_9FIRM</name>
<sequence length="102" mass="10819">MIVGRHGGSQRPAKPPAFERLHRAMRGEVEFFWTSYGSGGLLFKAVCSDARKLKEWLCSVGLSGVRVFDPGTALPSATMTGRTARRALAAVLGKEVAAGAGE</sequence>
<reference evidence="1 2" key="1">
    <citation type="submission" date="2017-04" db="EMBL/GenBank/DDBJ databases">
        <authorList>
            <person name="Afonso C.L."/>
            <person name="Miller P.J."/>
            <person name="Scott M.A."/>
            <person name="Spackman E."/>
            <person name="Goraichik I."/>
            <person name="Dimitrov K.M."/>
            <person name="Suarez D.L."/>
            <person name="Swayne D.E."/>
        </authorList>
    </citation>
    <scope>NUCLEOTIDE SEQUENCE [LARGE SCALE GENOMIC DNA]</scope>
    <source>
        <strain evidence="1 2">ToBE</strain>
    </source>
</reference>
<protein>
    <submittedName>
        <fullName evidence="1">Uncharacterized protein</fullName>
    </submittedName>
</protein>
<proteinExistence type="predicted"/>
<dbReference type="EMBL" id="LT838272">
    <property type="protein sequence ID" value="SMB96197.1"/>
    <property type="molecule type" value="Genomic_DNA"/>
</dbReference>
<organism evidence="1 2">
    <name type="scientific">Thermanaeromonas toyohensis ToBE</name>
    <dbReference type="NCBI Taxonomy" id="698762"/>
    <lineage>
        <taxon>Bacteria</taxon>
        <taxon>Bacillati</taxon>
        <taxon>Bacillota</taxon>
        <taxon>Clostridia</taxon>
        <taxon>Neomoorellales</taxon>
        <taxon>Neomoorellaceae</taxon>
        <taxon>Thermanaeromonas</taxon>
    </lineage>
</organism>
<evidence type="ECO:0000313" key="2">
    <source>
        <dbReference type="Proteomes" id="UP000192569"/>
    </source>
</evidence>
<gene>
    <name evidence="1" type="ORF">SAMN00808754_1422</name>
</gene>
<dbReference type="STRING" id="698762.SAMN00808754_1422"/>
<evidence type="ECO:0000313" key="1">
    <source>
        <dbReference type="EMBL" id="SMB96197.1"/>
    </source>
</evidence>
<accession>A0A1W1VS67</accession>
<keyword evidence="2" id="KW-1185">Reference proteome</keyword>
<dbReference type="AlphaFoldDB" id="A0A1W1VS67"/>
<dbReference type="Proteomes" id="UP000192569">
    <property type="component" value="Chromosome I"/>
</dbReference>